<dbReference type="RefSeq" id="WP_187714585.1">
    <property type="nucleotide sequence ID" value="NZ_BAABJC010000001.1"/>
</dbReference>
<gene>
    <name evidence="2" type="ORF">H9L15_14650</name>
</gene>
<dbReference type="InterPro" id="IPR011008">
    <property type="entry name" value="Dimeric_a/b-barrel"/>
</dbReference>
<organism evidence="2 3">
    <name type="scientific">Sphingomonas daechungensis</name>
    <dbReference type="NCBI Taxonomy" id="1176646"/>
    <lineage>
        <taxon>Bacteria</taxon>
        <taxon>Pseudomonadati</taxon>
        <taxon>Pseudomonadota</taxon>
        <taxon>Alphaproteobacteria</taxon>
        <taxon>Sphingomonadales</taxon>
        <taxon>Sphingomonadaceae</taxon>
        <taxon>Sphingomonas</taxon>
    </lineage>
</organism>
<accession>A0ABX6T2F1</accession>
<keyword evidence="3" id="KW-1185">Reference proteome</keyword>
<dbReference type="GO" id="GO:0004497">
    <property type="term" value="F:monooxygenase activity"/>
    <property type="evidence" value="ECO:0007669"/>
    <property type="project" value="UniProtKB-KW"/>
</dbReference>
<keyword evidence="2" id="KW-0560">Oxidoreductase</keyword>
<keyword evidence="2" id="KW-0503">Monooxygenase</keyword>
<dbReference type="Gene3D" id="3.30.70.100">
    <property type="match status" value="1"/>
</dbReference>
<dbReference type="EMBL" id="CP060780">
    <property type="protein sequence ID" value="QNP43155.1"/>
    <property type="molecule type" value="Genomic_DNA"/>
</dbReference>
<dbReference type="PROSITE" id="PS51725">
    <property type="entry name" value="ABM"/>
    <property type="match status" value="1"/>
</dbReference>
<sequence>MIVFINVFQVDPSNQQRLVDILTKVTGEIVSKAPGFISSTLHRSTDGSKVTMYAKWVSLADYEAMRQDPAPRPYLEEALSFATFDPGMYEVVGEFHSKTTDGKSKSPPL</sequence>
<dbReference type="SUPFAM" id="SSF54909">
    <property type="entry name" value="Dimeric alpha+beta barrel"/>
    <property type="match status" value="1"/>
</dbReference>
<protein>
    <submittedName>
        <fullName evidence="2">Antibiotic biosynthesis monooxygenase</fullName>
    </submittedName>
</protein>
<dbReference type="Pfam" id="PF03992">
    <property type="entry name" value="ABM"/>
    <property type="match status" value="1"/>
</dbReference>
<evidence type="ECO:0000313" key="3">
    <source>
        <dbReference type="Proteomes" id="UP000516134"/>
    </source>
</evidence>
<reference evidence="2 3" key="1">
    <citation type="submission" date="2020-08" db="EMBL/GenBank/DDBJ databases">
        <title>Genome sequence of Sphingomonas daechungensis KACC 18115T.</title>
        <authorList>
            <person name="Hyun D.-W."/>
            <person name="Bae J.-W."/>
        </authorList>
    </citation>
    <scope>NUCLEOTIDE SEQUENCE [LARGE SCALE GENOMIC DNA]</scope>
    <source>
        <strain evidence="2 3">KACC 18115</strain>
    </source>
</reference>
<dbReference type="Proteomes" id="UP000516134">
    <property type="component" value="Chromosome"/>
</dbReference>
<evidence type="ECO:0000259" key="1">
    <source>
        <dbReference type="PROSITE" id="PS51725"/>
    </source>
</evidence>
<name>A0ABX6T2F1_9SPHN</name>
<dbReference type="InterPro" id="IPR007138">
    <property type="entry name" value="ABM_dom"/>
</dbReference>
<evidence type="ECO:0000313" key="2">
    <source>
        <dbReference type="EMBL" id="QNP43155.1"/>
    </source>
</evidence>
<feature type="domain" description="ABM" evidence="1">
    <location>
        <begin position="2"/>
        <end position="92"/>
    </location>
</feature>
<proteinExistence type="predicted"/>